<feature type="domain" description="Peptidase M50" evidence="11">
    <location>
        <begin position="302"/>
        <end position="673"/>
    </location>
</feature>
<name>A0ABR1CR64_NECAM</name>
<keyword evidence="13" id="KW-1185">Reference proteome</keyword>
<keyword evidence="7 10" id="KW-0472">Membrane</keyword>
<protein>
    <recommendedName>
        <fullName evidence="4">Membrane-bound transcription factor site-2 protease</fullName>
        <ecNumber evidence="3">3.4.24.85</ecNumber>
    </recommendedName>
    <alternativeName>
        <fullName evidence="8">Endopeptidase S2P</fullName>
    </alternativeName>
</protein>
<keyword evidence="5 10" id="KW-0812">Transmembrane</keyword>
<accession>A0ABR1CR64</accession>
<comment type="catalytic activity">
    <reaction evidence="1">
        <text>Cleaves several transcription factors that are type-2 transmembrane proteins within membrane-spanning domains. Known substrates include sterol regulatory element-binding protein (SREBP) -1, SREBP-2 and forms of the transcriptional activator ATF6. SREBP-2 is cleaved at the site 477-DRSRILL-|-CVLTFLCLSFNPLTSLLQWGGA-505. The residues Asn-Pro, 11 residues distal to the site of cleavage in the membrane-spanning domain, are important for cleavage by S2P endopeptidase. Replacement of either of these residues does not prevent cleavage, but there is no cleavage if both of these residues are replaced.</text>
        <dbReference type="EC" id="3.4.24.85"/>
    </reaction>
</comment>
<feature type="transmembrane region" description="Helical" evidence="10">
    <location>
        <begin position="202"/>
        <end position="227"/>
    </location>
</feature>
<dbReference type="PRINTS" id="PR01000">
    <property type="entry name" value="SREBPS2PTASE"/>
</dbReference>
<dbReference type="InterPro" id="IPR008915">
    <property type="entry name" value="Peptidase_M50"/>
</dbReference>
<evidence type="ECO:0000256" key="5">
    <source>
        <dbReference type="ARBA" id="ARBA00022692"/>
    </source>
</evidence>
<dbReference type="InterPro" id="IPR001193">
    <property type="entry name" value="MBTPS2"/>
</dbReference>
<feature type="transmembrane region" description="Helical" evidence="10">
    <location>
        <begin position="294"/>
        <end position="312"/>
    </location>
</feature>
<feature type="transmembrane region" description="Helical" evidence="10">
    <location>
        <begin position="131"/>
        <end position="150"/>
    </location>
</feature>
<evidence type="ECO:0000256" key="1">
    <source>
        <dbReference type="ARBA" id="ARBA00001350"/>
    </source>
</evidence>
<evidence type="ECO:0000256" key="7">
    <source>
        <dbReference type="ARBA" id="ARBA00023136"/>
    </source>
</evidence>
<dbReference type="Pfam" id="PF02163">
    <property type="entry name" value="Peptidase_M50"/>
    <property type="match status" value="1"/>
</dbReference>
<evidence type="ECO:0000256" key="9">
    <source>
        <dbReference type="ARBA" id="ARBA00045828"/>
    </source>
</evidence>
<comment type="caution">
    <text evidence="12">The sequence shown here is derived from an EMBL/GenBank/DDBJ whole genome shotgun (WGS) entry which is preliminary data.</text>
</comment>
<feature type="transmembrane region" description="Helical" evidence="10">
    <location>
        <begin position="668"/>
        <end position="689"/>
    </location>
</feature>
<gene>
    <name evidence="12" type="primary">Necator_chrIII.g9338</name>
    <name evidence="12" type="ORF">RB195_008573</name>
</gene>
<dbReference type="PANTHER" id="PTHR13325:SF3">
    <property type="entry name" value="MEMBRANE-BOUND TRANSCRIPTION FACTOR SITE-2 PROTEASE"/>
    <property type="match status" value="1"/>
</dbReference>
<evidence type="ECO:0000256" key="3">
    <source>
        <dbReference type="ARBA" id="ARBA00012347"/>
    </source>
</evidence>
<evidence type="ECO:0000256" key="2">
    <source>
        <dbReference type="ARBA" id="ARBA00004127"/>
    </source>
</evidence>
<reference evidence="12 13" key="1">
    <citation type="submission" date="2023-08" db="EMBL/GenBank/DDBJ databases">
        <title>A Necator americanus chromosomal reference genome.</title>
        <authorList>
            <person name="Ilik V."/>
            <person name="Petrzelkova K.J."/>
            <person name="Pardy F."/>
            <person name="Fuh T."/>
            <person name="Niatou-Singa F.S."/>
            <person name="Gouil Q."/>
            <person name="Baker L."/>
            <person name="Ritchie M.E."/>
            <person name="Jex A.R."/>
            <person name="Gazzola D."/>
            <person name="Li H."/>
            <person name="Toshio Fujiwara R."/>
            <person name="Zhan B."/>
            <person name="Aroian R.V."/>
            <person name="Pafco B."/>
            <person name="Schwarz E.M."/>
        </authorList>
    </citation>
    <scope>NUCLEOTIDE SEQUENCE [LARGE SCALE GENOMIC DNA]</scope>
    <source>
        <strain evidence="12 13">Aroian</strain>
        <tissue evidence="12">Whole animal</tissue>
    </source>
</reference>
<feature type="transmembrane region" description="Helical" evidence="10">
    <location>
        <begin position="362"/>
        <end position="383"/>
    </location>
</feature>
<dbReference type="EC" id="3.4.24.85" evidence="3"/>
<comment type="function">
    <text evidence="9">Zinc metalloprotease that mediates intramembrane proteolysis of proteins such as ATF6, ATF6B, SREBF1/SREBP1 and SREBF2/SREBP2. Catalyzes the second step in the proteolytic activation of the sterol regulatory element-binding proteins (SREBPs) SREBF1/SREBP1 and SREBF2/SREBP2: cleaves SREBPs within the first transmembrane segment, thereby releasing the N-terminal segment with a portion of the transmembrane segment attached. Mature N-terminal SREBP fragments shuttle to the nucleus and activate gene transcription. Also mediates the second step in the proteolytic activation of the cyclic AMP-dependent transcription factor ATF-6 (ATF6 and ATF6B). Involved in intramembrane proteolysis during bone formation. In astrocytes and osteoblasts, upon DNA damage and ER stress, mediates the second step of the regulated intramembrane proteolytic activation of the transcription factor CREB3L1, leading to the inhibition of cell-cycle progression.</text>
</comment>
<dbReference type="EMBL" id="JAVFWL010000003">
    <property type="protein sequence ID" value="KAK6740183.1"/>
    <property type="molecule type" value="Genomic_DNA"/>
</dbReference>
<dbReference type="Proteomes" id="UP001303046">
    <property type="component" value="Unassembled WGS sequence"/>
</dbReference>
<evidence type="ECO:0000313" key="13">
    <source>
        <dbReference type="Proteomes" id="UP001303046"/>
    </source>
</evidence>
<evidence type="ECO:0000256" key="8">
    <source>
        <dbReference type="ARBA" id="ARBA00032658"/>
    </source>
</evidence>
<evidence type="ECO:0000256" key="10">
    <source>
        <dbReference type="SAM" id="Phobius"/>
    </source>
</evidence>
<organism evidence="12 13">
    <name type="scientific">Necator americanus</name>
    <name type="common">Human hookworm</name>
    <dbReference type="NCBI Taxonomy" id="51031"/>
    <lineage>
        <taxon>Eukaryota</taxon>
        <taxon>Metazoa</taxon>
        <taxon>Ecdysozoa</taxon>
        <taxon>Nematoda</taxon>
        <taxon>Chromadorea</taxon>
        <taxon>Rhabditida</taxon>
        <taxon>Rhabditina</taxon>
        <taxon>Rhabditomorpha</taxon>
        <taxon>Strongyloidea</taxon>
        <taxon>Ancylostomatidae</taxon>
        <taxon>Bunostominae</taxon>
        <taxon>Necator</taxon>
    </lineage>
</organism>
<evidence type="ECO:0000256" key="6">
    <source>
        <dbReference type="ARBA" id="ARBA00022989"/>
    </source>
</evidence>
<dbReference type="PANTHER" id="PTHR13325">
    <property type="entry name" value="PROTEASE M50 MEMBRANE-BOUND TRANSCRIPTION FACTOR SITE 2 PROTEASE"/>
    <property type="match status" value="1"/>
</dbReference>
<evidence type="ECO:0000259" key="11">
    <source>
        <dbReference type="Pfam" id="PF02163"/>
    </source>
</evidence>
<comment type="subcellular location">
    <subcellularLocation>
        <location evidence="2">Endomembrane system</location>
        <topology evidence="2">Multi-pass membrane protein</topology>
    </subcellularLocation>
</comment>
<proteinExistence type="predicted"/>
<sequence length="693" mass="77172">MLTLSSLLRYSQLLLKNIGKRVPRRRGVDSAALFRDRSGGGGGGDDDDDDDADLKIAYVGMRKEILDEVVRRITSVVMLKVSAKKYLTTSQLKNAGIAFLQKIEMLLSGSERGEGAAVPCKLLFLRHVPVYIVYHCIIIIRSVFLLDYVLRVKNFTPYVNFANKYGLEVSPFQLRVYTTRYVDGGYLTAPNEVDVSRKLKSLWFSFGALTALVCLVGISVYLSHLLYRDVSYLLSLRPKVAPYRSIPHPIAALIRTEAPTPDDLPPPPTEEFDVLDGSADSETGLIPIIPGVNLPWSHIPVFMVVLAAAAIIHELGHSSAAKTYNVRVNGFGLFLLGLYPGAFTDIDPESLRRSHPRHRLEVFGGGIWHNIVLAGVAYLMFLWTPYFLSPFFSQGNGVTVTGVDSRSGLYGAGGLSAGNVVVSIDDCAIRKQEDWRECVRHLEKEKHGQCVPRSTVEASLATKTSISLDELHCCDDFTNITHAHMCFETMLDITTKQFVTKAYSLNKVLRVGSVEPAQEVIREKRKRSKRFSCLSAQYVTSQPSCSNTTSCAKNAEGDERVCVFPALFNGTQLARITVKNHQRPVLYVGDLDELITYVRIDPLVARLSWIPHYWAESVELVPKYLFTLSLALGLLNSVPCYALDGQYIVITCVNWAFKMFARRRRQQLISLILTLGTFLLCANVIVGFIKMAI</sequence>
<evidence type="ECO:0000313" key="12">
    <source>
        <dbReference type="EMBL" id="KAK6740183.1"/>
    </source>
</evidence>
<keyword evidence="6 10" id="KW-1133">Transmembrane helix</keyword>
<evidence type="ECO:0000256" key="4">
    <source>
        <dbReference type="ARBA" id="ARBA00014400"/>
    </source>
</evidence>